<evidence type="ECO:0000256" key="1">
    <source>
        <dbReference type="ARBA" id="ARBA00006817"/>
    </source>
</evidence>
<protein>
    <submittedName>
        <fullName evidence="3">Activator of Hsp90 ATPase homolog 1-like protein</fullName>
    </submittedName>
</protein>
<dbReference type="Pfam" id="PF08327">
    <property type="entry name" value="AHSA1"/>
    <property type="match status" value="1"/>
</dbReference>
<feature type="domain" description="Activator of Hsp90 ATPase homologue 1/2-like C-terminal" evidence="2">
    <location>
        <begin position="27"/>
        <end position="137"/>
    </location>
</feature>
<gene>
    <name evidence="3" type="ORF">SAMN04488121_102504</name>
</gene>
<accession>A0A1G7MNB4</accession>
<proteinExistence type="inferred from homology"/>
<dbReference type="Gene3D" id="3.30.530.20">
    <property type="match status" value="1"/>
</dbReference>
<dbReference type="RefSeq" id="WP_089830918.1">
    <property type="nucleotide sequence ID" value="NZ_FNBN01000002.1"/>
</dbReference>
<dbReference type="EMBL" id="FNBN01000002">
    <property type="protein sequence ID" value="SDF63207.1"/>
    <property type="molecule type" value="Genomic_DNA"/>
</dbReference>
<dbReference type="Proteomes" id="UP000199045">
    <property type="component" value="Unassembled WGS sequence"/>
</dbReference>
<name>A0A1G7MNB4_CHIFI</name>
<evidence type="ECO:0000313" key="4">
    <source>
        <dbReference type="Proteomes" id="UP000199045"/>
    </source>
</evidence>
<sequence>MNNQDFTATILVDQTARQAFDAINNVRGWWSENIDGSTDTLNGEFVYSFKDVHRCRIKVIELIPAQKVVWHVLDNYFSFTEDKSEWNDTRIIFEIAEKGGKTEIRFTHQGLVPAYECYKICNDAWTSYIQQSLKNLIATGKGAPNPKEVETEA</sequence>
<organism evidence="3 4">
    <name type="scientific">Chitinophaga filiformis</name>
    <name type="common">Myxococcus filiformis</name>
    <name type="synonym">Flexibacter filiformis</name>
    <dbReference type="NCBI Taxonomy" id="104663"/>
    <lineage>
        <taxon>Bacteria</taxon>
        <taxon>Pseudomonadati</taxon>
        <taxon>Bacteroidota</taxon>
        <taxon>Chitinophagia</taxon>
        <taxon>Chitinophagales</taxon>
        <taxon>Chitinophagaceae</taxon>
        <taxon>Chitinophaga</taxon>
    </lineage>
</organism>
<dbReference type="InterPro" id="IPR013538">
    <property type="entry name" value="ASHA1/2-like_C"/>
</dbReference>
<dbReference type="AlphaFoldDB" id="A0A1G7MNB4"/>
<reference evidence="4" key="1">
    <citation type="submission" date="2016-10" db="EMBL/GenBank/DDBJ databases">
        <authorList>
            <person name="Varghese N."/>
            <person name="Submissions S."/>
        </authorList>
    </citation>
    <scope>NUCLEOTIDE SEQUENCE [LARGE SCALE GENOMIC DNA]</scope>
    <source>
        <strain evidence="4">DSM 527</strain>
    </source>
</reference>
<dbReference type="CDD" id="cd07814">
    <property type="entry name" value="SRPBCC_CalC_Aha1-like"/>
    <property type="match status" value="1"/>
</dbReference>
<dbReference type="OrthoDB" id="287565at2"/>
<dbReference type="InterPro" id="IPR023393">
    <property type="entry name" value="START-like_dom_sf"/>
</dbReference>
<evidence type="ECO:0000313" key="3">
    <source>
        <dbReference type="EMBL" id="SDF63207.1"/>
    </source>
</evidence>
<evidence type="ECO:0000259" key="2">
    <source>
        <dbReference type="Pfam" id="PF08327"/>
    </source>
</evidence>
<dbReference type="SUPFAM" id="SSF55961">
    <property type="entry name" value="Bet v1-like"/>
    <property type="match status" value="1"/>
</dbReference>
<dbReference type="STRING" id="104663.SAMN04488121_102504"/>
<comment type="similarity">
    <text evidence="1">Belongs to the AHA1 family.</text>
</comment>